<dbReference type="PRINTS" id="PR00452">
    <property type="entry name" value="SH3DOMAIN"/>
</dbReference>
<evidence type="ECO:0000256" key="3">
    <source>
        <dbReference type="SAM" id="MobiDB-lite"/>
    </source>
</evidence>
<evidence type="ECO:0000256" key="2">
    <source>
        <dbReference type="PROSITE-ProRule" id="PRU00192"/>
    </source>
</evidence>
<accession>A0A507FHB5</accession>
<dbReference type="AlphaFoldDB" id="A0A507FHB5"/>
<keyword evidence="6" id="KW-1185">Reference proteome</keyword>
<evidence type="ECO:0000256" key="1">
    <source>
        <dbReference type="ARBA" id="ARBA00022443"/>
    </source>
</evidence>
<feature type="domain" description="SH3" evidence="4">
    <location>
        <begin position="33"/>
        <end position="95"/>
    </location>
</feature>
<dbReference type="SUPFAM" id="SSF50044">
    <property type="entry name" value="SH3-domain"/>
    <property type="match status" value="1"/>
</dbReference>
<gene>
    <name evidence="5" type="ORF">CcCBS67573_g03062</name>
</gene>
<dbReference type="InterPro" id="IPR001452">
    <property type="entry name" value="SH3_domain"/>
</dbReference>
<dbReference type="GO" id="GO:0005737">
    <property type="term" value="C:cytoplasm"/>
    <property type="evidence" value="ECO:0007669"/>
    <property type="project" value="TreeGrafter"/>
</dbReference>
<evidence type="ECO:0000313" key="5">
    <source>
        <dbReference type="EMBL" id="TPX75674.1"/>
    </source>
</evidence>
<protein>
    <recommendedName>
        <fullName evidence="4">SH3 domain-containing protein</fullName>
    </recommendedName>
</protein>
<sequence>MRVAKPKQYEVILGPETAASRIHFLNWSFSTWVGFQRIVALFDYSGTTDEELDIHNGDLFALINKENQDWWYVRDERNDERVGYVPRTYVAYADDSGAPVVDSDNDDASEMAESRKVTVARIRESMARASADSRRYSKRGRDAAPAAEKGRGTQLPTGCTESILSTYKQNNDKVLSKTLCPVVNPTGTAFLNLAMDPATKQLKSCPVQCTLGFSIIEAKNIIPLVADGRVLGRQVRMALVNNLDVFSNVHSVPAIYSSEVPNQWKFSAKASLLFPKDDENTCFLRSNDVDIQLCLMFELCALLEMSDAKDRTDIIEVSVGWGMLPLFTSDGTAIENKSYDIRLYSGSPFTKEGFSKDYKEKKGFLTTLIQGNKHPRLNIKVWKLGKSVLDDINQLPESICSFLSAVPVMAKYRQIMSDTLLRDKSFGPRIDPALSMFPTICNQSDLLHLLCLVWERKTQQIKQKHSKNQKVQTLLQKKFRECVLLLWPILHMHEFPTYVEGHEKICNARIAFANDIQELGMLELLGKNREQYGIAPFDMAELACNFP</sequence>
<dbReference type="InterPro" id="IPR036028">
    <property type="entry name" value="SH3-like_dom_sf"/>
</dbReference>
<dbReference type="PROSITE" id="PS50002">
    <property type="entry name" value="SH3"/>
    <property type="match status" value="1"/>
</dbReference>
<proteinExistence type="predicted"/>
<dbReference type="STRING" id="246404.A0A507FHB5"/>
<feature type="region of interest" description="Disordered" evidence="3">
    <location>
        <begin position="128"/>
        <end position="157"/>
    </location>
</feature>
<dbReference type="EMBL" id="QEAP01000072">
    <property type="protein sequence ID" value="TPX75674.1"/>
    <property type="molecule type" value="Genomic_DNA"/>
</dbReference>
<reference evidence="5 6" key="1">
    <citation type="journal article" date="2019" name="Sci. Rep.">
        <title>Comparative genomics of chytrid fungi reveal insights into the obligate biotrophic and pathogenic lifestyle of Synchytrium endobioticum.</title>
        <authorList>
            <person name="van de Vossenberg B.T.L.H."/>
            <person name="Warris S."/>
            <person name="Nguyen H.D.T."/>
            <person name="van Gent-Pelzer M.P.E."/>
            <person name="Joly D.L."/>
            <person name="van de Geest H.C."/>
            <person name="Bonants P.J.M."/>
            <person name="Smith D.S."/>
            <person name="Levesque C.A."/>
            <person name="van der Lee T.A.J."/>
        </authorList>
    </citation>
    <scope>NUCLEOTIDE SEQUENCE [LARGE SCALE GENOMIC DNA]</scope>
    <source>
        <strain evidence="5 6">CBS 675.73</strain>
    </source>
</reference>
<name>A0A507FHB5_9FUNG</name>
<dbReference type="Pfam" id="PF00018">
    <property type="entry name" value="SH3_1"/>
    <property type="match status" value="1"/>
</dbReference>
<evidence type="ECO:0000313" key="6">
    <source>
        <dbReference type="Proteomes" id="UP000320333"/>
    </source>
</evidence>
<organism evidence="5 6">
    <name type="scientific">Chytriomyces confervae</name>
    <dbReference type="NCBI Taxonomy" id="246404"/>
    <lineage>
        <taxon>Eukaryota</taxon>
        <taxon>Fungi</taxon>
        <taxon>Fungi incertae sedis</taxon>
        <taxon>Chytridiomycota</taxon>
        <taxon>Chytridiomycota incertae sedis</taxon>
        <taxon>Chytridiomycetes</taxon>
        <taxon>Chytridiales</taxon>
        <taxon>Chytriomycetaceae</taxon>
        <taxon>Chytriomyces</taxon>
    </lineage>
</organism>
<dbReference type="GO" id="GO:0005929">
    <property type="term" value="C:cilium"/>
    <property type="evidence" value="ECO:0007669"/>
    <property type="project" value="TreeGrafter"/>
</dbReference>
<dbReference type="Gene3D" id="2.30.30.40">
    <property type="entry name" value="SH3 Domains"/>
    <property type="match status" value="1"/>
</dbReference>
<keyword evidence="1 2" id="KW-0728">SH3 domain</keyword>
<dbReference type="InterPro" id="IPR039687">
    <property type="entry name" value="NPHP1"/>
</dbReference>
<feature type="compositionally biased region" description="Basic and acidic residues" evidence="3">
    <location>
        <begin position="128"/>
        <end position="142"/>
    </location>
</feature>
<dbReference type="CDD" id="cd00174">
    <property type="entry name" value="SH3"/>
    <property type="match status" value="1"/>
</dbReference>
<dbReference type="Proteomes" id="UP000320333">
    <property type="component" value="Unassembled WGS sequence"/>
</dbReference>
<dbReference type="PANTHER" id="PTHR15176:SF1">
    <property type="entry name" value="NEPHROCYSTIN-1"/>
    <property type="match status" value="1"/>
</dbReference>
<evidence type="ECO:0000259" key="4">
    <source>
        <dbReference type="PROSITE" id="PS50002"/>
    </source>
</evidence>
<comment type="caution">
    <text evidence="5">The sequence shown here is derived from an EMBL/GenBank/DDBJ whole genome shotgun (WGS) entry which is preliminary data.</text>
</comment>
<dbReference type="OrthoDB" id="5340910at2759"/>
<dbReference type="PANTHER" id="PTHR15176">
    <property type="entry name" value="NEPHROCYSTIN"/>
    <property type="match status" value="1"/>
</dbReference>
<dbReference type="SMART" id="SM00326">
    <property type="entry name" value="SH3"/>
    <property type="match status" value="1"/>
</dbReference>